<dbReference type="KEGG" id="vg:6369938"/>
<dbReference type="GeneID" id="6369938"/>
<reference evidence="1 2" key="1">
    <citation type="journal article" date="2010" name="Virology">
        <title>A jumbo phage infecting the phytopathogen Ralstonia solanacearum defines a new lineage of the Myoviridae family.</title>
        <authorList>
            <person name="Yamada T."/>
            <person name="Satoh S."/>
            <person name="Ishikawa H."/>
            <person name="Fujiwara A."/>
            <person name="Kawasaki T."/>
            <person name="Fujie M."/>
            <person name="Ogata H."/>
        </authorList>
    </citation>
    <scope>NUCLEOTIDE SEQUENCE [LARGE SCALE GENOMIC DNA]</scope>
</reference>
<proteinExistence type="predicted"/>
<name>B2ZY25_9CAUD</name>
<accession>B2ZY25</accession>
<organism evidence="1 2">
    <name type="scientific">Ralstonia phage phiRSL1</name>
    <dbReference type="NCBI Taxonomy" id="1980924"/>
    <lineage>
        <taxon>Viruses</taxon>
        <taxon>Duplodnaviria</taxon>
        <taxon>Heunggongvirae</taxon>
        <taxon>Uroviricota</taxon>
        <taxon>Caudoviricetes</taxon>
        <taxon>Mieseafarmvirus</taxon>
        <taxon>Mieseafarmvirus RSL1</taxon>
    </lineage>
</organism>
<dbReference type="EMBL" id="AB366653">
    <property type="protein sequence ID" value="BAG41568.1"/>
    <property type="molecule type" value="Genomic_DNA"/>
</dbReference>
<dbReference type="Proteomes" id="UP000001034">
    <property type="component" value="Segment"/>
</dbReference>
<dbReference type="RefSeq" id="YP_001949998.1">
    <property type="nucleotide sequence ID" value="NC_010811.2"/>
</dbReference>
<sequence length="103" mass="11344">MTYNISAATKRLQGSLEVNANKLKTAKDVHRALSFYPGVVKDKGIMAELAEKGDAPAPKDAFVEVRGSHIVPKHLEHMHDLGIEIVSIEVLGSAHYELQVKFH</sequence>
<keyword evidence="2" id="KW-1185">Reference proteome</keyword>
<protein>
    <submittedName>
        <fullName evidence="1">Uncharacterized protein</fullName>
    </submittedName>
</protein>
<evidence type="ECO:0000313" key="1">
    <source>
        <dbReference type="EMBL" id="BAG41568.1"/>
    </source>
</evidence>
<evidence type="ECO:0000313" key="2">
    <source>
        <dbReference type="Proteomes" id="UP000001034"/>
    </source>
</evidence>